<dbReference type="AlphaFoldDB" id="A0A422MQX7"/>
<name>A0A422MQX7_9TRYP</name>
<evidence type="ECO:0000313" key="3">
    <source>
        <dbReference type="Proteomes" id="UP000284403"/>
    </source>
</evidence>
<keyword evidence="1" id="KW-0472">Membrane</keyword>
<reference evidence="2 3" key="1">
    <citation type="journal article" date="2018" name="BMC Genomics">
        <title>Genomic comparison of Trypanosoma conorhini and Trypanosoma rangeli to Trypanosoma cruzi strains of high and low virulence.</title>
        <authorList>
            <person name="Bradwell K.R."/>
            <person name="Koparde V.N."/>
            <person name="Matveyev A.V."/>
            <person name="Serrano M.G."/>
            <person name="Alves J.M."/>
            <person name="Parikh H."/>
            <person name="Huang B."/>
            <person name="Lee V."/>
            <person name="Espinosa-Alvarez O."/>
            <person name="Ortiz P.A."/>
            <person name="Costa-Martins A.G."/>
            <person name="Teixeira M.M."/>
            <person name="Buck G.A."/>
        </authorList>
    </citation>
    <scope>NUCLEOTIDE SEQUENCE [LARGE SCALE GENOMIC DNA]</scope>
    <source>
        <strain evidence="2 3">025E</strain>
    </source>
</reference>
<evidence type="ECO:0000313" key="2">
    <source>
        <dbReference type="EMBL" id="RNE95600.1"/>
    </source>
</evidence>
<protein>
    <submittedName>
        <fullName evidence="2">Uncharacterized protein</fullName>
    </submittedName>
</protein>
<dbReference type="Proteomes" id="UP000284403">
    <property type="component" value="Unassembled WGS sequence"/>
</dbReference>
<sequence length="123" mass="13211">PRIPIAPQLCNTPNFRCEETPGHLLPCAAGQSKFGLEGLEAPELDSSASNWLGSLAAGSASRALNRLPSVAKIRVDGVARPLGGGSALYFIVLLIFFSWFLILDFDLLRLLARGASYRTNRGL</sequence>
<feature type="transmembrane region" description="Helical" evidence="1">
    <location>
        <begin position="87"/>
        <end position="108"/>
    </location>
</feature>
<keyword evidence="3" id="KW-1185">Reference proteome</keyword>
<keyword evidence="1" id="KW-0812">Transmembrane</keyword>
<proteinExistence type="predicted"/>
<feature type="non-terminal residue" evidence="2">
    <location>
        <position position="1"/>
    </location>
</feature>
<dbReference type="GeneID" id="40323584"/>
<organism evidence="2 3">
    <name type="scientific">Trypanosoma conorhini</name>
    <dbReference type="NCBI Taxonomy" id="83891"/>
    <lineage>
        <taxon>Eukaryota</taxon>
        <taxon>Discoba</taxon>
        <taxon>Euglenozoa</taxon>
        <taxon>Kinetoplastea</taxon>
        <taxon>Metakinetoplastina</taxon>
        <taxon>Trypanosomatida</taxon>
        <taxon>Trypanosomatidae</taxon>
        <taxon>Trypanosoma</taxon>
    </lineage>
</organism>
<evidence type="ECO:0000256" key="1">
    <source>
        <dbReference type="SAM" id="Phobius"/>
    </source>
</evidence>
<accession>A0A422MQX7</accession>
<keyword evidence="1" id="KW-1133">Transmembrane helix</keyword>
<dbReference type="EMBL" id="MKKU01001405">
    <property type="protein sequence ID" value="RNE95600.1"/>
    <property type="molecule type" value="Genomic_DNA"/>
</dbReference>
<gene>
    <name evidence="2" type="ORF">Tco025E_09973</name>
</gene>
<dbReference type="RefSeq" id="XP_029223106.1">
    <property type="nucleotide sequence ID" value="XM_029376768.1"/>
</dbReference>
<comment type="caution">
    <text evidence="2">The sequence shown here is derived from an EMBL/GenBank/DDBJ whole genome shotgun (WGS) entry which is preliminary data.</text>
</comment>